<comment type="caution">
    <text evidence="3">The sequence shown here is derived from an EMBL/GenBank/DDBJ whole genome shotgun (WGS) entry which is preliminary data.</text>
</comment>
<evidence type="ECO:0000313" key="3">
    <source>
        <dbReference type="EMBL" id="GKV11988.1"/>
    </source>
</evidence>
<dbReference type="PANTHER" id="PTHR33098:SF71">
    <property type="entry name" value="HYDROXYPROLINE-RICH GLYCOPROTEIN FAMILY PROTEIN"/>
    <property type="match status" value="1"/>
</dbReference>
<protein>
    <submittedName>
        <fullName evidence="3">Uncharacterized protein</fullName>
    </submittedName>
</protein>
<feature type="compositionally biased region" description="Pro residues" evidence="1">
    <location>
        <begin position="480"/>
        <end position="491"/>
    </location>
</feature>
<keyword evidence="2" id="KW-0812">Transmembrane</keyword>
<dbReference type="InterPro" id="IPR008480">
    <property type="entry name" value="DUF761_pln"/>
</dbReference>
<dbReference type="Proteomes" id="UP001054252">
    <property type="component" value="Unassembled WGS sequence"/>
</dbReference>
<feature type="compositionally biased region" description="Pro residues" evidence="1">
    <location>
        <begin position="207"/>
        <end position="225"/>
    </location>
</feature>
<feature type="compositionally biased region" description="Pro residues" evidence="1">
    <location>
        <begin position="402"/>
        <end position="417"/>
    </location>
</feature>
<evidence type="ECO:0000256" key="1">
    <source>
        <dbReference type="SAM" id="MobiDB-lite"/>
    </source>
</evidence>
<dbReference type="PANTHER" id="PTHR33098">
    <property type="entry name" value="COTTON FIBER (DUF761)"/>
    <property type="match status" value="1"/>
</dbReference>
<evidence type="ECO:0000256" key="2">
    <source>
        <dbReference type="SAM" id="Phobius"/>
    </source>
</evidence>
<feature type="transmembrane region" description="Helical" evidence="2">
    <location>
        <begin position="12"/>
        <end position="34"/>
    </location>
</feature>
<feature type="compositionally biased region" description="Basic and acidic residues" evidence="1">
    <location>
        <begin position="282"/>
        <end position="303"/>
    </location>
</feature>
<feature type="compositionally biased region" description="Basic and acidic residues" evidence="1">
    <location>
        <begin position="238"/>
        <end position="255"/>
    </location>
</feature>
<sequence>MHHRNRRSPSPLLTSPVLIIFLPILALLLLFIIVPPFLSVTTQILRPNSVKKSWDSLNIFLVLFAILCGVFARRNDDGSAVDDDNNVEKFSLDGAKPKYHSVSNSQQWFEEYSERKIYDDPPMSAAASGVARLRRSSSSYPDLRQDSLWGSGGDDRFRFFDDFEISKYRAPTAADDNVQLRQWRSEFEVEPEAKDIAVDTFVLHTSPPSPSPSHPPPPPPPPPPAVRHKPRRTYQTVGRKEREEKATQQDAEFNRVKTPPPTPPPPPPPRPPPSPVLVRTAYRSEQRNGKSERRKSNATKEIKMVLASLYNQRKRKKKQKTRNHDQWDVSPSHSPPETSPYDLLATPPPPPPPLPPPPSVFYSFFKKGSKSKKIHSVPAPPPPPPPQPAFSSSKRSKHKTHIPPPPQPPPIPPPPQPAFSSSKRSKQKTHVPPPPPAPPTPPPEPSRRRTPSSSGKPPLPTKVNTFYEENLNSGGQSPLIPMPPPPPPPPFKISDLKFVIRGGFVRLGSANSSRCSSPELEDDVDISSNKEDPETVSSVGGGDGDAATTGGSVSCPSPDVNVKADTFIARLRDEWKLEKMNSLREKRKAGHGLGPTI</sequence>
<keyword evidence="2" id="KW-0472">Membrane</keyword>
<accession>A0AAV5JKX3</accession>
<keyword evidence="2" id="KW-1133">Transmembrane helix</keyword>
<feature type="compositionally biased region" description="Pro residues" evidence="1">
    <location>
        <begin position="346"/>
        <end position="359"/>
    </location>
</feature>
<proteinExistence type="predicted"/>
<feature type="compositionally biased region" description="Pro residues" evidence="1">
    <location>
        <begin position="258"/>
        <end position="275"/>
    </location>
</feature>
<keyword evidence="4" id="KW-1185">Reference proteome</keyword>
<dbReference type="EMBL" id="BPVZ01000035">
    <property type="protein sequence ID" value="GKV11988.1"/>
    <property type="molecule type" value="Genomic_DNA"/>
</dbReference>
<name>A0AAV5JKX3_9ROSI</name>
<feature type="region of interest" description="Disordered" evidence="1">
    <location>
        <begin position="508"/>
        <end position="559"/>
    </location>
</feature>
<feature type="region of interest" description="Disordered" evidence="1">
    <location>
        <begin position="202"/>
        <end position="493"/>
    </location>
</feature>
<dbReference type="AlphaFoldDB" id="A0AAV5JKX3"/>
<reference evidence="3 4" key="1">
    <citation type="journal article" date="2021" name="Commun. Biol.">
        <title>The genome of Shorea leprosula (Dipterocarpaceae) highlights the ecological relevance of drought in aseasonal tropical rainforests.</title>
        <authorList>
            <person name="Ng K.K.S."/>
            <person name="Kobayashi M.J."/>
            <person name="Fawcett J.A."/>
            <person name="Hatakeyama M."/>
            <person name="Paape T."/>
            <person name="Ng C.H."/>
            <person name="Ang C.C."/>
            <person name="Tnah L.H."/>
            <person name="Lee C.T."/>
            <person name="Nishiyama T."/>
            <person name="Sese J."/>
            <person name="O'Brien M.J."/>
            <person name="Copetti D."/>
            <person name="Mohd Noor M.I."/>
            <person name="Ong R.C."/>
            <person name="Putra M."/>
            <person name="Sireger I.Z."/>
            <person name="Indrioko S."/>
            <person name="Kosugi Y."/>
            <person name="Izuno A."/>
            <person name="Isagi Y."/>
            <person name="Lee S.L."/>
            <person name="Shimizu K.K."/>
        </authorList>
    </citation>
    <scope>NUCLEOTIDE SEQUENCE [LARGE SCALE GENOMIC DNA]</scope>
    <source>
        <strain evidence="3">214</strain>
    </source>
</reference>
<organism evidence="3 4">
    <name type="scientific">Rubroshorea leprosula</name>
    <dbReference type="NCBI Taxonomy" id="152421"/>
    <lineage>
        <taxon>Eukaryota</taxon>
        <taxon>Viridiplantae</taxon>
        <taxon>Streptophyta</taxon>
        <taxon>Embryophyta</taxon>
        <taxon>Tracheophyta</taxon>
        <taxon>Spermatophyta</taxon>
        <taxon>Magnoliopsida</taxon>
        <taxon>eudicotyledons</taxon>
        <taxon>Gunneridae</taxon>
        <taxon>Pentapetalae</taxon>
        <taxon>rosids</taxon>
        <taxon>malvids</taxon>
        <taxon>Malvales</taxon>
        <taxon>Dipterocarpaceae</taxon>
        <taxon>Rubroshorea</taxon>
    </lineage>
</organism>
<feature type="compositionally biased region" description="Pro residues" evidence="1">
    <location>
        <begin position="378"/>
        <end position="388"/>
    </location>
</feature>
<feature type="compositionally biased region" description="Basic residues" evidence="1">
    <location>
        <begin position="312"/>
        <end position="321"/>
    </location>
</feature>
<dbReference type="Pfam" id="PF05553">
    <property type="entry name" value="DUF761"/>
    <property type="match status" value="1"/>
</dbReference>
<gene>
    <name evidence="3" type="ORF">SLEP1_g23194</name>
</gene>
<feature type="compositionally biased region" description="Pro residues" evidence="1">
    <location>
        <begin position="431"/>
        <end position="444"/>
    </location>
</feature>
<evidence type="ECO:0000313" key="4">
    <source>
        <dbReference type="Proteomes" id="UP001054252"/>
    </source>
</evidence>